<comment type="caution">
    <text evidence="1">The sequence shown here is derived from an EMBL/GenBank/DDBJ whole genome shotgun (WGS) entry which is preliminary data.</text>
</comment>
<organism evidence="1 2">
    <name type="scientific">Actinocrispum wychmicini</name>
    <dbReference type="NCBI Taxonomy" id="1213861"/>
    <lineage>
        <taxon>Bacteria</taxon>
        <taxon>Bacillati</taxon>
        <taxon>Actinomycetota</taxon>
        <taxon>Actinomycetes</taxon>
        <taxon>Pseudonocardiales</taxon>
        <taxon>Pseudonocardiaceae</taxon>
        <taxon>Actinocrispum</taxon>
    </lineage>
</organism>
<reference evidence="1 2" key="1">
    <citation type="submission" date="2019-03" db="EMBL/GenBank/DDBJ databases">
        <title>Genomic Encyclopedia of Type Strains, Phase IV (KMG-IV): sequencing the most valuable type-strain genomes for metagenomic binning, comparative biology and taxonomic classification.</title>
        <authorList>
            <person name="Goeker M."/>
        </authorList>
    </citation>
    <scope>NUCLEOTIDE SEQUENCE [LARGE SCALE GENOMIC DNA]</scope>
    <source>
        <strain evidence="1 2">DSM 45934</strain>
    </source>
</reference>
<sequence>MVKLRQKVSGCDRTLTGARRFTAIRSSLAIAAKHGITLFQLIEGKP</sequence>
<dbReference type="AlphaFoldDB" id="A0A4R2JSR7"/>
<name>A0A4R2JSR7_9PSEU</name>
<dbReference type="EMBL" id="SLWS01000002">
    <property type="protein sequence ID" value="TCO61982.1"/>
    <property type="molecule type" value="Genomic_DNA"/>
</dbReference>
<evidence type="ECO:0000313" key="1">
    <source>
        <dbReference type="EMBL" id="TCO61982.1"/>
    </source>
</evidence>
<proteinExistence type="predicted"/>
<evidence type="ECO:0000313" key="2">
    <source>
        <dbReference type="Proteomes" id="UP000295680"/>
    </source>
</evidence>
<dbReference type="Proteomes" id="UP000295680">
    <property type="component" value="Unassembled WGS sequence"/>
</dbReference>
<accession>A0A4R2JSR7</accession>
<gene>
    <name evidence="1" type="ORF">EV192_102119</name>
</gene>
<keyword evidence="2" id="KW-1185">Reference proteome</keyword>
<protein>
    <submittedName>
        <fullName evidence="1">Uncharacterized protein</fullName>
    </submittedName>
</protein>